<dbReference type="AlphaFoldDB" id="A0A1I2HNC5"/>
<reference evidence="1 2" key="1">
    <citation type="submission" date="2016-10" db="EMBL/GenBank/DDBJ databases">
        <authorList>
            <person name="de Groot N.N."/>
        </authorList>
    </citation>
    <scope>NUCLEOTIDE SEQUENCE [LARGE SCALE GENOMIC DNA]</scope>
    <source>
        <strain evidence="1 2">DSM 26130</strain>
    </source>
</reference>
<protein>
    <submittedName>
        <fullName evidence="1">Uncharacterized protein</fullName>
    </submittedName>
</protein>
<proteinExistence type="predicted"/>
<dbReference type="STRING" id="662367.SAMN05216167_14625"/>
<sequence>MDRCYTYRVRPPFGKPAELLLEFQINRSKPAFVQDLTKALESIDPQIVSSENVWMNDELLLKFSSKQGDFHLSIDIWDNAFILANDNSSCILAIDSELANSLYFEKAT</sequence>
<evidence type="ECO:0000313" key="2">
    <source>
        <dbReference type="Proteomes" id="UP000198598"/>
    </source>
</evidence>
<gene>
    <name evidence="1" type="ORF">SAMN05216167_14625</name>
</gene>
<organism evidence="1 2">
    <name type="scientific">Spirosoma endophyticum</name>
    <dbReference type="NCBI Taxonomy" id="662367"/>
    <lineage>
        <taxon>Bacteria</taxon>
        <taxon>Pseudomonadati</taxon>
        <taxon>Bacteroidota</taxon>
        <taxon>Cytophagia</taxon>
        <taxon>Cytophagales</taxon>
        <taxon>Cytophagaceae</taxon>
        <taxon>Spirosoma</taxon>
    </lineage>
</organism>
<keyword evidence="2" id="KW-1185">Reference proteome</keyword>
<accession>A0A1I2HNC5</accession>
<dbReference type="EMBL" id="FOLQ01000046">
    <property type="protein sequence ID" value="SFF31644.1"/>
    <property type="molecule type" value="Genomic_DNA"/>
</dbReference>
<dbReference type="Proteomes" id="UP000198598">
    <property type="component" value="Unassembled WGS sequence"/>
</dbReference>
<evidence type="ECO:0000313" key="1">
    <source>
        <dbReference type="EMBL" id="SFF31644.1"/>
    </source>
</evidence>
<name>A0A1I2HNC5_9BACT</name>